<dbReference type="EMBL" id="DRTD01000239">
    <property type="protein sequence ID" value="HHE54792.1"/>
    <property type="molecule type" value="Genomic_DNA"/>
</dbReference>
<dbReference type="NCBIfam" id="NF002882">
    <property type="entry name" value="PRK03348.1"/>
    <property type="match status" value="1"/>
</dbReference>
<keyword evidence="12 16" id="KW-0239">DNA-directed DNA polymerase</keyword>
<dbReference type="GO" id="GO:0006261">
    <property type="term" value="P:DNA-templated DNA replication"/>
    <property type="evidence" value="ECO:0007669"/>
    <property type="project" value="UniProtKB-UniRule"/>
</dbReference>
<dbReference type="AlphaFoldDB" id="A0A7V5LIJ7"/>
<dbReference type="Pfam" id="PF11799">
    <property type="entry name" value="IMS_C"/>
    <property type="match status" value="1"/>
</dbReference>
<comment type="catalytic activity">
    <reaction evidence="15 16">
        <text>DNA(n) + a 2'-deoxyribonucleoside 5'-triphosphate = DNA(n+1) + diphosphate</text>
        <dbReference type="Rhea" id="RHEA:22508"/>
        <dbReference type="Rhea" id="RHEA-COMP:17339"/>
        <dbReference type="Rhea" id="RHEA-COMP:17340"/>
        <dbReference type="ChEBI" id="CHEBI:33019"/>
        <dbReference type="ChEBI" id="CHEBI:61560"/>
        <dbReference type="ChEBI" id="CHEBI:173112"/>
        <dbReference type="EC" id="2.7.7.7"/>
    </reaction>
</comment>
<dbReference type="InterPro" id="IPR001126">
    <property type="entry name" value="UmuC"/>
</dbReference>
<proteinExistence type="inferred from homology"/>
<comment type="caution">
    <text evidence="18">The sequence shown here is derived from an EMBL/GenBank/DDBJ whole genome shotgun (WGS) entry which is preliminary data.</text>
</comment>
<feature type="active site" evidence="16">
    <location>
        <position position="108"/>
    </location>
</feature>
<dbReference type="Proteomes" id="UP000886111">
    <property type="component" value="Unassembled WGS sequence"/>
</dbReference>
<keyword evidence="10 16" id="KW-0227">DNA damage</keyword>
<keyword evidence="14 16" id="KW-0234">DNA repair</keyword>
<dbReference type="FunFam" id="3.40.1170.60:FF:000001">
    <property type="entry name" value="DNA polymerase IV"/>
    <property type="match status" value="1"/>
</dbReference>
<dbReference type="Gene3D" id="3.30.70.270">
    <property type="match status" value="1"/>
</dbReference>
<dbReference type="SUPFAM" id="SSF56672">
    <property type="entry name" value="DNA/RNA polymerases"/>
    <property type="match status" value="1"/>
</dbReference>
<gene>
    <name evidence="16" type="primary">dinB</name>
    <name evidence="18" type="ORF">ENL21_03350</name>
</gene>
<keyword evidence="4 16" id="KW-0515">Mutator protein</keyword>
<name>A0A7V5LIJ7_CALAY</name>
<sequence length="393" mass="44741">MNRIILHVDMDAFFAAVEQREHPELKGKPVIIGADPREGKGRGVVSTCSYEARKFGVHSAMPISQAYRLCPHGIYLPPNGKLYKQVSQNIFNILYEFSDLVEPVSIDEAFLDVTGSQRLYGDGSTIAQKIKKRIKEKEQLTASIGVAPNKYLAKIASDLEKPDGLVVVEPDKIEEFLWPLDISRLWGVGQRTQQILRKMGINTIGQLAQYPVEILKQKLGSAGEHFYRLAHGQDDRPVRVSEEVKSVSNEHTFGQDTDDIDFIRQRLVYLCEKVGYRLRKKHLKGRTIHLKLRYHDFSTITRNLTISQATNQTRQIVDVVLDLFEKNYMPGRKVRLVGVGVSGFDLKESKQTSLFDILEEKQNKLDQVQDQLSNRFGRHIAQRAESLSPKKTK</sequence>
<dbReference type="GO" id="GO:0005829">
    <property type="term" value="C:cytosol"/>
    <property type="evidence" value="ECO:0007669"/>
    <property type="project" value="TreeGrafter"/>
</dbReference>
<feature type="binding site" evidence="16">
    <location>
        <position position="9"/>
    </location>
    <ligand>
        <name>Mg(2+)</name>
        <dbReference type="ChEBI" id="CHEBI:18420"/>
    </ligand>
</feature>
<evidence type="ECO:0000259" key="17">
    <source>
        <dbReference type="PROSITE" id="PS50173"/>
    </source>
</evidence>
<evidence type="ECO:0000256" key="11">
    <source>
        <dbReference type="ARBA" id="ARBA00022842"/>
    </source>
</evidence>
<evidence type="ECO:0000256" key="2">
    <source>
        <dbReference type="ARBA" id="ARBA00010945"/>
    </source>
</evidence>
<dbReference type="CDD" id="cd03586">
    <property type="entry name" value="PolY_Pol_IV_kappa"/>
    <property type="match status" value="1"/>
</dbReference>
<protein>
    <recommendedName>
        <fullName evidence="16">DNA polymerase IV</fullName>
        <shortName evidence="16">Pol IV</shortName>
        <ecNumber evidence="16">2.7.7.7</ecNumber>
    </recommendedName>
</protein>
<dbReference type="Gene3D" id="3.40.1170.60">
    <property type="match status" value="1"/>
</dbReference>
<keyword evidence="7 16" id="KW-0548">Nucleotidyltransferase</keyword>
<evidence type="ECO:0000256" key="3">
    <source>
        <dbReference type="ARBA" id="ARBA00011245"/>
    </source>
</evidence>
<dbReference type="PANTHER" id="PTHR11076:SF33">
    <property type="entry name" value="DNA POLYMERASE KAPPA"/>
    <property type="match status" value="1"/>
</dbReference>
<comment type="cofactor">
    <cofactor evidence="16">
        <name>Mg(2+)</name>
        <dbReference type="ChEBI" id="CHEBI:18420"/>
    </cofactor>
    <text evidence="16">Binds 2 magnesium ions per subunit.</text>
</comment>
<dbReference type="GO" id="GO:0009432">
    <property type="term" value="P:SOS response"/>
    <property type="evidence" value="ECO:0007669"/>
    <property type="project" value="TreeGrafter"/>
</dbReference>
<comment type="subcellular location">
    <subcellularLocation>
        <location evidence="1 16">Cytoplasm</location>
    </subcellularLocation>
</comment>
<accession>A0A7V5LIJ7</accession>
<evidence type="ECO:0000256" key="14">
    <source>
        <dbReference type="ARBA" id="ARBA00023204"/>
    </source>
</evidence>
<dbReference type="GO" id="GO:0003887">
    <property type="term" value="F:DNA-directed DNA polymerase activity"/>
    <property type="evidence" value="ECO:0007669"/>
    <property type="project" value="UniProtKB-UniRule"/>
</dbReference>
<keyword evidence="6 16" id="KW-0808">Transferase</keyword>
<dbReference type="Gene3D" id="3.30.1490.100">
    <property type="entry name" value="DNA polymerase, Y-family, little finger domain"/>
    <property type="match status" value="1"/>
</dbReference>
<dbReference type="PANTHER" id="PTHR11076">
    <property type="entry name" value="DNA REPAIR POLYMERASE UMUC / TRANSFERASE FAMILY MEMBER"/>
    <property type="match status" value="1"/>
</dbReference>
<dbReference type="InterPro" id="IPR043128">
    <property type="entry name" value="Rev_trsase/Diguanyl_cyclase"/>
</dbReference>
<evidence type="ECO:0000256" key="6">
    <source>
        <dbReference type="ARBA" id="ARBA00022679"/>
    </source>
</evidence>
<dbReference type="NCBIfam" id="NF003015">
    <property type="entry name" value="PRK03858.1"/>
    <property type="match status" value="1"/>
</dbReference>
<reference evidence="18" key="1">
    <citation type="journal article" date="2020" name="mSystems">
        <title>Genome- and Community-Level Interaction Insights into Carbon Utilization and Element Cycling Functions of Hydrothermarchaeota in Hydrothermal Sediment.</title>
        <authorList>
            <person name="Zhou Z."/>
            <person name="Liu Y."/>
            <person name="Xu W."/>
            <person name="Pan J."/>
            <person name="Luo Z.H."/>
            <person name="Li M."/>
        </authorList>
    </citation>
    <scope>NUCLEOTIDE SEQUENCE [LARGE SCALE GENOMIC DNA]</scope>
    <source>
        <strain evidence="18">HyVt-76</strain>
    </source>
</reference>
<dbReference type="NCBIfam" id="NF010731">
    <property type="entry name" value="PRK14133.1"/>
    <property type="match status" value="1"/>
</dbReference>
<dbReference type="InterPro" id="IPR017961">
    <property type="entry name" value="DNA_pol_Y-fam_little_finger"/>
</dbReference>
<keyword evidence="11 16" id="KW-0460">Magnesium</keyword>
<dbReference type="HAMAP" id="MF_01113">
    <property type="entry name" value="DNApol_IV"/>
    <property type="match status" value="1"/>
</dbReference>
<evidence type="ECO:0000256" key="5">
    <source>
        <dbReference type="ARBA" id="ARBA00022490"/>
    </source>
</evidence>
<dbReference type="GO" id="GO:0003684">
    <property type="term" value="F:damaged DNA binding"/>
    <property type="evidence" value="ECO:0007669"/>
    <property type="project" value="InterPro"/>
</dbReference>
<dbReference type="GO" id="GO:0006281">
    <property type="term" value="P:DNA repair"/>
    <property type="evidence" value="ECO:0007669"/>
    <property type="project" value="UniProtKB-UniRule"/>
</dbReference>
<evidence type="ECO:0000256" key="13">
    <source>
        <dbReference type="ARBA" id="ARBA00023125"/>
    </source>
</evidence>
<organism evidence="18">
    <name type="scientific">Caldithrix abyssi</name>
    <dbReference type="NCBI Taxonomy" id="187145"/>
    <lineage>
        <taxon>Bacteria</taxon>
        <taxon>Pseudomonadati</taxon>
        <taxon>Calditrichota</taxon>
        <taxon>Calditrichia</taxon>
        <taxon>Calditrichales</taxon>
        <taxon>Calditrichaceae</taxon>
        <taxon>Caldithrix</taxon>
    </lineage>
</organism>
<dbReference type="InterPro" id="IPR050116">
    <property type="entry name" value="DNA_polymerase-Y"/>
</dbReference>
<dbReference type="Pfam" id="PF11798">
    <property type="entry name" value="IMS_HHH"/>
    <property type="match status" value="1"/>
</dbReference>
<evidence type="ECO:0000256" key="10">
    <source>
        <dbReference type="ARBA" id="ARBA00022763"/>
    </source>
</evidence>
<dbReference type="FunFam" id="3.30.1490.100:FF:000004">
    <property type="entry name" value="DNA polymerase IV"/>
    <property type="match status" value="1"/>
</dbReference>
<feature type="binding site" evidence="16">
    <location>
        <position position="107"/>
    </location>
    <ligand>
        <name>Mg(2+)</name>
        <dbReference type="ChEBI" id="CHEBI:18420"/>
    </ligand>
</feature>
<dbReference type="NCBIfam" id="NF002751">
    <property type="entry name" value="PRK02794.1"/>
    <property type="match status" value="1"/>
</dbReference>
<dbReference type="InterPro" id="IPR022880">
    <property type="entry name" value="DNApol_IV"/>
</dbReference>
<evidence type="ECO:0000256" key="8">
    <source>
        <dbReference type="ARBA" id="ARBA00022705"/>
    </source>
</evidence>
<evidence type="ECO:0000256" key="9">
    <source>
        <dbReference type="ARBA" id="ARBA00022723"/>
    </source>
</evidence>
<evidence type="ECO:0000256" key="16">
    <source>
        <dbReference type="HAMAP-Rule" id="MF_01113"/>
    </source>
</evidence>
<dbReference type="GO" id="GO:0000287">
    <property type="term" value="F:magnesium ion binding"/>
    <property type="evidence" value="ECO:0007669"/>
    <property type="project" value="UniProtKB-UniRule"/>
</dbReference>
<evidence type="ECO:0000256" key="7">
    <source>
        <dbReference type="ARBA" id="ARBA00022695"/>
    </source>
</evidence>
<dbReference type="SUPFAM" id="SSF100879">
    <property type="entry name" value="Lesion bypass DNA polymerase (Y-family), little finger domain"/>
    <property type="match status" value="1"/>
</dbReference>
<feature type="site" description="Substrate discrimination" evidence="16">
    <location>
        <position position="14"/>
    </location>
</feature>
<evidence type="ECO:0000313" key="18">
    <source>
        <dbReference type="EMBL" id="HHE54792.1"/>
    </source>
</evidence>
<comment type="subunit">
    <text evidence="3 16">Monomer.</text>
</comment>
<keyword evidence="5 16" id="KW-0963">Cytoplasm</keyword>
<feature type="domain" description="UmuC" evidence="17">
    <location>
        <begin position="5"/>
        <end position="189"/>
    </location>
</feature>
<dbReference type="GO" id="GO:0042276">
    <property type="term" value="P:error-prone translesion synthesis"/>
    <property type="evidence" value="ECO:0007669"/>
    <property type="project" value="TreeGrafter"/>
</dbReference>
<evidence type="ECO:0000256" key="15">
    <source>
        <dbReference type="ARBA" id="ARBA00049244"/>
    </source>
</evidence>
<dbReference type="Gene3D" id="1.10.150.20">
    <property type="entry name" value="5' to 3' exonuclease, C-terminal subdomain"/>
    <property type="match status" value="1"/>
</dbReference>
<keyword evidence="8 16" id="KW-0235">DNA replication</keyword>
<comment type="similarity">
    <text evidence="2 16">Belongs to the DNA polymerase type-Y family.</text>
</comment>
<dbReference type="InterPro" id="IPR036775">
    <property type="entry name" value="DNA_pol_Y-fam_lit_finger_sf"/>
</dbReference>
<dbReference type="NCBIfam" id="NF002677">
    <property type="entry name" value="PRK02406.1"/>
    <property type="match status" value="1"/>
</dbReference>
<dbReference type="InterPro" id="IPR043502">
    <property type="entry name" value="DNA/RNA_pol_sf"/>
</dbReference>
<evidence type="ECO:0000256" key="12">
    <source>
        <dbReference type="ARBA" id="ARBA00022932"/>
    </source>
</evidence>
<evidence type="ECO:0000256" key="1">
    <source>
        <dbReference type="ARBA" id="ARBA00004496"/>
    </source>
</evidence>
<comment type="function">
    <text evidence="16">Poorly processive, error-prone DNA polymerase involved in untargeted mutagenesis. Copies undamaged DNA at stalled replication forks, which arise in vivo from mismatched or misaligned primer ends. These misaligned primers can be extended by PolIV. Exhibits no 3'-5' exonuclease (proofreading) activity. May be involved in translesional synthesis, in conjunction with the beta clamp from PolIII.</text>
</comment>
<dbReference type="Pfam" id="PF00817">
    <property type="entry name" value="IMS"/>
    <property type="match status" value="1"/>
</dbReference>
<dbReference type="EC" id="2.7.7.7" evidence="16"/>
<dbReference type="PROSITE" id="PS50173">
    <property type="entry name" value="UMUC"/>
    <property type="match status" value="1"/>
</dbReference>
<keyword evidence="13 16" id="KW-0238">DNA-binding</keyword>
<keyword evidence="9 16" id="KW-0479">Metal-binding</keyword>
<evidence type="ECO:0000256" key="4">
    <source>
        <dbReference type="ARBA" id="ARBA00022457"/>
    </source>
</evidence>
<dbReference type="InterPro" id="IPR024728">
    <property type="entry name" value="PolY_HhH_motif"/>
</dbReference>